<name>H2Y287_CIOIN</name>
<sequence>MACSDFLTSDTNCHIENFLLHCT</sequence>
<evidence type="ECO:0000313" key="1">
    <source>
        <dbReference type="Ensembl" id="ENSCINP00000036022.1"/>
    </source>
</evidence>
<reference evidence="1" key="3">
    <citation type="submission" date="2025-09" db="UniProtKB">
        <authorList>
            <consortium name="Ensembl"/>
        </authorList>
    </citation>
    <scope>IDENTIFICATION</scope>
</reference>
<proteinExistence type="predicted"/>
<dbReference type="Proteomes" id="UP000008144">
    <property type="component" value="Unassembled WGS sequence"/>
</dbReference>
<keyword evidence="2" id="KW-1185">Reference proteome</keyword>
<dbReference type="HOGENOM" id="CLU_3423237_0_0_1"/>
<protein>
    <submittedName>
        <fullName evidence="1">Uncharacterized protein</fullName>
    </submittedName>
</protein>
<reference evidence="2" key="1">
    <citation type="journal article" date="2002" name="Science">
        <title>The draft genome of Ciona intestinalis: insights into chordate and vertebrate origins.</title>
        <authorList>
            <person name="Dehal P."/>
            <person name="Satou Y."/>
            <person name="Campbell R.K."/>
            <person name="Chapman J."/>
            <person name="Degnan B."/>
            <person name="De Tomaso A."/>
            <person name="Davidson B."/>
            <person name="Di Gregorio A."/>
            <person name="Gelpke M."/>
            <person name="Goodstein D.M."/>
            <person name="Harafuji N."/>
            <person name="Hastings K.E."/>
            <person name="Ho I."/>
            <person name="Hotta K."/>
            <person name="Huang W."/>
            <person name="Kawashima T."/>
            <person name="Lemaire P."/>
            <person name="Martinez D."/>
            <person name="Meinertzhagen I.A."/>
            <person name="Necula S."/>
            <person name="Nonaka M."/>
            <person name="Putnam N."/>
            <person name="Rash S."/>
            <person name="Saiga H."/>
            <person name="Satake M."/>
            <person name="Terry A."/>
            <person name="Yamada L."/>
            <person name="Wang H.G."/>
            <person name="Awazu S."/>
            <person name="Azumi K."/>
            <person name="Boore J."/>
            <person name="Branno M."/>
            <person name="Chin-Bow S."/>
            <person name="DeSantis R."/>
            <person name="Doyle S."/>
            <person name="Francino P."/>
            <person name="Keys D.N."/>
            <person name="Haga S."/>
            <person name="Hayashi H."/>
            <person name="Hino K."/>
            <person name="Imai K.S."/>
            <person name="Inaba K."/>
            <person name="Kano S."/>
            <person name="Kobayashi K."/>
            <person name="Kobayashi M."/>
            <person name="Lee B.I."/>
            <person name="Makabe K.W."/>
            <person name="Manohar C."/>
            <person name="Matassi G."/>
            <person name="Medina M."/>
            <person name="Mochizuki Y."/>
            <person name="Mount S."/>
            <person name="Morishita T."/>
            <person name="Miura S."/>
            <person name="Nakayama A."/>
            <person name="Nishizaka S."/>
            <person name="Nomoto H."/>
            <person name="Ohta F."/>
            <person name="Oishi K."/>
            <person name="Rigoutsos I."/>
            <person name="Sano M."/>
            <person name="Sasaki A."/>
            <person name="Sasakura Y."/>
            <person name="Shoguchi E."/>
            <person name="Shin-i T."/>
            <person name="Spagnuolo A."/>
            <person name="Stainier D."/>
            <person name="Suzuki M.M."/>
            <person name="Tassy O."/>
            <person name="Takatori N."/>
            <person name="Tokuoka M."/>
            <person name="Yagi K."/>
            <person name="Yoshizaki F."/>
            <person name="Wada S."/>
            <person name="Zhang C."/>
            <person name="Hyatt P.D."/>
            <person name="Larimer F."/>
            <person name="Detter C."/>
            <person name="Doggett N."/>
            <person name="Glavina T."/>
            <person name="Hawkins T."/>
            <person name="Richardson P."/>
            <person name="Lucas S."/>
            <person name="Kohara Y."/>
            <person name="Levine M."/>
            <person name="Satoh N."/>
            <person name="Rokhsar D.S."/>
        </authorList>
    </citation>
    <scope>NUCLEOTIDE SEQUENCE [LARGE SCALE GENOMIC DNA]</scope>
</reference>
<dbReference type="InParanoid" id="H2Y287"/>
<dbReference type="Ensembl" id="ENSCINT00000032694.1">
    <property type="protein sequence ID" value="ENSCINP00000036022.1"/>
    <property type="gene ID" value="ENSCING00000019845.1"/>
</dbReference>
<evidence type="ECO:0000313" key="2">
    <source>
        <dbReference type="Proteomes" id="UP000008144"/>
    </source>
</evidence>
<accession>H2Y287</accession>
<organism evidence="1 2">
    <name type="scientific">Ciona intestinalis</name>
    <name type="common">Transparent sea squirt</name>
    <name type="synonym">Ascidia intestinalis</name>
    <dbReference type="NCBI Taxonomy" id="7719"/>
    <lineage>
        <taxon>Eukaryota</taxon>
        <taxon>Metazoa</taxon>
        <taxon>Chordata</taxon>
        <taxon>Tunicata</taxon>
        <taxon>Ascidiacea</taxon>
        <taxon>Phlebobranchia</taxon>
        <taxon>Cionidae</taxon>
        <taxon>Ciona</taxon>
    </lineage>
</organism>
<dbReference type="AlphaFoldDB" id="H2Y287"/>
<reference evidence="1" key="2">
    <citation type="submission" date="2025-08" db="UniProtKB">
        <authorList>
            <consortium name="Ensembl"/>
        </authorList>
    </citation>
    <scope>IDENTIFICATION</scope>
</reference>